<dbReference type="EMBL" id="BMAC01000513">
    <property type="protein sequence ID" value="GFP98058.1"/>
    <property type="molecule type" value="Genomic_DNA"/>
</dbReference>
<evidence type="ECO:0000313" key="1">
    <source>
        <dbReference type="EMBL" id="GFP98058.1"/>
    </source>
</evidence>
<reference evidence="1" key="1">
    <citation type="submission" date="2020-07" db="EMBL/GenBank/DDBJ databases">
        <title>Ethylene signaling mediates host invasion by parasitic plants.</title>
        <authorList>
            <person name="Yoshida S."/>
        </authorList>
    </citation>
    <scope>NUCLEOTIDE SEQUENCE</scope>
    <source>
        <strain evidence="1">Okayama</strain>
    </source>
</reference>
<proteinExistence type="predicted"/>
<organism evidence="1 2">
    <name type="scientific">Phtheirospermum japonicum</name>
    <dbReference type="NCBI Taxonomy" id="374723"/>
    <lineage>
        <taxon>Eukaryota</taxon>
        <taxon>Viridiplantae</taxon>
        <taxon>Streptophyta</taxon>
        <taxon>Embryophyta</taxon>
        <taxon>Tracheophyta</taxon>
        <taxon>Spermatophyta</taxon>
        <taxon>Magnoliopsida</taxon>
        <taxon>eudicotyledons</taxon>
        <taxon>Gunneridae</taxon>
        <taxon>Pentapetalae</taxon>
        <taxon>asterids</taxon>
        <taxon>lamiids</taxon>
        <taxon>Lamiales</taxon>
        <taxon>Orobanchaceae</taxon>
        <taxon>Orobanchaceae incertae sedis</taxon>
        <taxon>Phtheirospermum</taxon>
    </lineage>
</organism>
<dbReference type="Gene3D" id="3.40.50.1110">
    <property type="entry name" value="SGNH hydrolase"/>
    <property type="match status" value="1"/>
</dbReference>
<name>A0A830CLB1_9LAMI</name>
<dbReference type="OrthoDB" id="1925542at2759"/>
<comment type="caution">
    <text evidence="1">The sequence shown here is derived from an EMBL/GenBank/DDBJ whole genome shotgun (WGS) entry which is preliminary data.</text>
</comment>
<sequence length="118" mass="13677">MDTFQQFILTMGEDASLQSYLELDYSTFRSGATITYTIISETYLMLQSLYLPWHFNQFLAQSVKQEIQNLYYANVRNVVVMGLAPLGCAPYYLWLYQSENGAVCRDDKRHDTGVQFCL</sequence>
<keyword evidence="2" id="KW-1185">Reference proteome</keyword>
<dbReference type="Proteomes" id="UP000653305">
    <property type="component" value="Unassembled WGS sequence"/>
</dbReference>
<gene>
    <name evidence="1" type="ORF">PHJA_001949900</name>
</gene>
<evidence type="ECO:0000313" key="2">
    <source>
        <dbReference type="Proteomes" id="UP000653305"/>
    </source>
</evidence>
<accession>A0A830CLB1</accession>
<dbReference type="AlphaFoldDB" id="A0A830CLB1"/>
<protein>
    <submittedName>
        <fullName evidence="1">GDSL esterase/lipase at1g29670</fullName>
    </submittedName>
</protein>
<dbReference type="InterPro" id="IPR036514">
    <property type="entry name" value="SGNH_hydro_sf"/>
</dbReference>